<gene>
    <name evidence="2" type="ORF">JY651_03940</name>
</gene>
<reference evidence="2 3" key="1">
    <citation type="submission" date="2021-02" db="EMBL/GenBank/DDBJ databases">
        <title>De Novo genome assembly of isolated myxobacteria.</title>
        <authorList>
            <person name="Stevens D.C."/>
        </authorList>
    </citation>
    <scope>NUCLEOTIDE SEQUENCE [LARGE SCALE GENOMIC DNA]</scope>
    <source>
        <strain evidence="3">SCPEA02</strain>
    </source>
</reference>
<dbReference type="SUPFAM" id="SSF48371">
    <property type="entry name" value="ARM repeat"/>
    <property type="match status" value="1"/>
</dbReference>
<evidence type="ECO:0000313" key="2">
    <source>
        <dbReference type="EMBL" id="QSQ24134.1"/>
    </source>
</evidence>
<dbReference type="PROSITE" id="PS51257">
    <property type="entry name" value="PROKAR_LIPOPROTEIN"/>
    <property type="match status" value="1"/>
</dbReference>
<evidence type="ECO:0008006" key="4">
    <source>
        <dbReference type="Google" id="ProtNLM"/>
    </source>
</evidence>
<protein>
    <recommendedName>
        <fullName evidence="4">HEAT repeat domain-containing protein</fullName>
    </recommendedName>
</protein>
<dbReference type="RefSeq" id="WP_206725700.1">
    <property type="nucleotide sequence ID" value="NZ_CP071090.1"/>
</dbReference>
<keyword evidence="1" id="KW-0732">Signal</keyword>
<name>A0ABX7NZ65_9BACT</name>
<feature type="signal peptide" evidence="1">
    <location>
        <begin position="1"/>
        <end position="19"/>
    </location>
</feature>
<sequence length="464" mass="50819">MKKSLGLCLLMMGVGCAHTSGPSKDVSPALDASAIQALEARADKAYDAEDFKGCAELRRQAAEAQTDSELRADGLYSAARCASLAADPSGAIALLRRAVADGFYAPDRLRYNPELASLHSAEGWSDVLAGASANLAKAEQPPMAVPVLRGIDVSHSRRATRDAVILAFGLELGKPIISSKHLFKKAGEALKKQFNLAEAEVSVIAFFAAEYKDQAFATVDLLDAEDAQRQRFLPQPTGHVEDPEGLLTQWRAYEDKSVSLMMGGAIEPEKMGICSVAHCMPSGFAHPELAPFEPVFIAKVPGAAERLLKVLKEDADPDRRSSVPFLLAYGGNAEQVVAWLVPFFRDPDWTVRNSVVRTVLEFQRASDHPLVSLPVAMDAMQMPKTTDRNKGTFLLGMVLEKMKPEELKARRAEVLRQVGAQLVEMAGYQQPIHREPAVEVLERLSGEKHEKAEQWKEWLSRQSY</sequence>
<feature type="chain" id="PRO_5045619721" description="HEAT repeat domain-containing protein" evidence="1">
    <location>
        <begin position="20"/>
        <end position="464"/>
    </location>
</feature>
<organism evidence="2 3">
    <name type="scientific">Pyxidicoccus parkwayensis</name>
    <dbReference type="NCBI Taxonomy" id="2813578"/>
    <lineage>
        <taxon>Bacteria</taxon>
        <taxon>Pseudomonadati</taxon>
        <taxon>Myxococcota</taxon>
        <taxon>Myxococcia</taxon>
        <taxon>Myxococcales</taxon>
        <taxon>Cystobacterineae</taxon>
        <taxon>Myxococcaceae</taxon>
        <taxon>Pyxidicoccus</taxon>
    </lineage>
</organism>
<evidence type="ECO:0000256" key="1">
    <source>
        <dbReference type="SAM" id="SignalP"/>
    </source>
</evidence>
<dbReference type="EMBL" id="CP071090">
    <property type="protein sequence ID" value="QSQ24134.1"/>
    <property type="molecule type" value="Genomic_DNA"/>
</dbReference>
<evidence type="ECO:0000313" key="3">
    <source>
        <dbReference type="Proteomes" id="UP000662747"/>
    </source>
</evidence>
<keyword evidence="3" id="KW-1185">Reference proteome</keyword>
<dbReference type="InterPro" id="IPR016024">
    <property type="entry name" value="ARM-type_fold"/>
</dbReference>
<accession>A0ABX7NZ65</accession>
<proteinExistence type="predicted"/>
<dbReference type="Proteomes" id="UP000662747">
    <property type="component" value="Chromosome"/>
</dbReference>